<keyword evidence="1" id="KW-0812">Transmembrane</keyword>
<gene>
    <name evidence="2" type="ORF">MEUPH1_LOCUS2188</name>
</gene>
<dbReference type="EMBL" id="CARXXK010000001">
    <property type="protein sequence ID" value="CAI6345140.1"/>
    <property type="molecule type" value="Genomic_DNA"/>
</dbReference>
<proteinExistence type="predicted"/>
<evidence type="ECO:0000256" key="1">
    <source>
        <dbReference type="SAM" id="Phobius"/>
    </source>
</evidence>
<feature type="transmembrane region" description="Helical" evidence="1">
    <location>
        <begin position="85"/>
        <end position="106"/>
    </location>
</feature>
<evidence type="ECO:0000313" key="3">
    <source>
        <dbReference type="Proteomes" id="UP001160148"/>
    </source>
</evidence>
<evidence type="ECO:0000313" key="2">
    <source>
        <dbReference type="EMBL" id="CAI6345140.1"/>
    </source>
</evidence>
<keyword evidence="1" id="KW-1133">Transmembrane helix</keyword>
<accession>A0AAV0VND1</accession>
<dbReference type="Proteomes" id="UP001160148">
    <property type="component" value="Unassembled WGS sequence"/>
</dbReference>
<protein>
    <submittedName>
        <fullName evidence="2">Uncharacterized protein</fullName>
    </submittedName>
</protein>
<keyword evidence="3" id="KW-1185">Reference proteome</keyword>
<name>A0AAV0VND1_9HEMI</name>
<comment type="caution">
    <text evidence="2">The sequence shown here is derived from an EMBL/GenBank/DDBJ whole genome shotgun (WGS) entry which is preliminary data.</text>
</comment>
<reference evidence="2 3" key="1">
    <citation type="submission" date="2023-01" db="EMBL/GenBank/DDBJ databases">
        <authorList>
            <person name="Whitehead M."/>
        </authorList>
    </citation>
    <scope>NUCLEOTIDE SEQUENCE [LARGE SCALE GENOMIC DNA]</scope>
</reference>
<keyword evidence="1" id="KW-0472">Membrane</keyword>
<feature type="transmembrane region" description="Helical" evidence="1">
    <location>
        <begin position="118"/>
        <end position="141"/>
    </location>
</feature>
<dbReference type="AlphaFoldDB" id="A0AAV0VND1"/>
<organism evidence="2 3">
    <name type="scientific">Macrosiphum euphorbiae</name>
    <name type="common">potato aphid</name>
    <dbReference type="NCBI Taxonomy" id="13131"/>
    <lineage>
        <taxon>Eukaryota</taxon>
        <taxon>Metazoa</taxon>
        <taxon>Ecdysozoa</taxon>
        <taxon>Arthropoda</taxon>
        <taxon>Hexapoda</taxon>
        <taxon>Insecta</taxon>
        <taxon>Pterygota</taxon>
        <taxon>Neoptera</taxon>
        <taxon>Paraneoptera</taxon>
        <taxon>Hemiptera</taxon>
        <taxon>Sternorrhyncha</taxon>
        <taxon>Aphidomorpha</taxon>
        <taxon>Aphidoidea</taxon>
        <taxon>Aphididae</taxon>
        <taxon>Macrosiphini</taxon>
        <taxon>Macrosiphum</taxon>
    </lineage>
</organism>
<sequence>MIKNSLFYSICETDTIARNGNLNNKLCVTLSNYVEFGPMDERNKRLPLKRTRNAKRKWQVTPNRPSITTVPRIITRNTSKVSYEFSVRSSIIIPGLYHAHILFIVFRCNYSAQSPRLSCVMVAIAINSSAVPCLILIHYSIQCCIT</sequence>